<sequence>MAFDWYVVTIPPWRESRRATVSTRFRLQLKTIAGVSSFSRRSFTVELSTTVGSSALMLSKDPMSEIPSLDTTLKVRGTGLLEIEKTSTGCECIPEYQDAKASAFGTVADKNTQRMWSGIRMRLSSHTVPRFLSDI</sequence>
<dbReference type="Proteomes" id="UP000246715">
    <property type="component" value="Segment"/>
</dbReference>
<evidence type="ECO:0000313" key="2">
    <source>
        <dbReference type="Proteomes" id="UP000246715"/>
    </source>
</evidence>
<proteinExistence type="predicted"/>
<name>A7ITV9_PBCVM</name>
<dbReference type="EMBL" id="DQ491001">
    <property type="protein sequence ID" value="ABT13783.1"/>
    <property type="molecule type" value="Genomic_DNA"/>
</dbReference>
<accession>A7ITV9</accession>
<gene>
    <name evidence="1" type="primary">m229R</name>
    <name evidence="1" type="ORF">MT325_m229R</name>
</gene>
<evidence type="ECO:0000313" key="1">
    <source>
        <dbReference type="EMBL" id="ABT13783.1"/>
    </source>
</evidence>
<organismHost>
    <name type="scientific">Paramecium bursaria</name>
    <dbReference type="NCBI Taxonomy" id="74790"/>
</organismHost>
<reference evidence="1 2" key="1">
    <citation type="journal article" date="2007" name="Virology">
        <title>Sequence and annotation of the 314-kb MT325 and the 321-kb FR483 viruses that infect Chlorella Pbi.</title>
        <authorList>
            <person name="Fitzgerald L.A."/>
            <person name="Graves M.V."/>
            <person name="Li X."/>
            <person name="Feldblyum T."/>
            <person name="Hartigan J."/>
            <person name="Van Etten J.L."/>
        </authorList>
    </citation>
    <scope>NUCLEOTIDE SEQUENCE [LARGE SCALE GENOMIC DNA]</scope>
    <source>
        <strain evidence="1 2">MT325</strain>
    </source>
</reference>
<organism evidence="1 2">
    <name type="scientific">Paramecium bursaria Chlorella virus MT325</name>
    <name type="common">PBCV-MT325</name>
    <dbReference type="NCBI Taxonomy" id="346932"/>
    <lineage>
        <taxon>Viruses</taxon>
        <taxon>Varidnaviria</taxon>
        <taxon>Bamfordvirae</taxon>
        <taxon>Nucleocytoviricota</taxon>
        <taxon>Megaviricetes</taxon>
        <taxon>Algavirales</taxon>
        <taxon>Phycodnaviridae</taxon>
        <taxon>Chlorovirus</taxon>
        <taxon>Chlorovirus conductrix</taxon>
        <taxon>Paramecium bursaria Chlorella virus A1</taxon>
    </lineage>
</organism>
<protein>
    <submittedName>
        <fullName evidence="1">Uncharacterized protein m229R</fullName>
    </submittedName>
</protein>